<feature type="transmembrane region" description="Helical" evidence="2">
    <location>
        <begin position="436"/>
        <end position="453"/>
    </location>
</feature>
<dbReference type="OrthoDB" id="10410574at2759"/>
<dbReference type="OMA" id="TCESIDG"/>
<feature type="transmembrane region" description="Helical" evidence="2">
    <location>
        <begin position="412"/>
        <end position="430"/>
    </location>
</feature>
<reference evidence="4" key="3">
    <citation type="submission" date="2022-06" db="UniProtKB">
        <authorList>
            <consortium name="EnsemblMetazoa"/>
        </authorList>
    </citation>
    <scope>IDENTIFICATION</scope>
</reference>
<reference evidence="3" key="2">
    <citation type="submission" date="2020-01" db="EMBL/GenBank/DDBJ databases">
        <authorList>
            <person name="Korhonen P.K.K."/>
            <person name="Guangxu M.G."/>
            <person name="Wang T.W."/>
            <person name="Stroehlein A.J.S."/>
            <person name="Young N.D."/>
            <person name="Ang C.-S.A."/>
            <person name="Fernando D.W.F."/>
            <person name="Lu H.L."/>
            <person name="Taylor S.T."/>
            <person name="Ehtesham M.E.M."/>
            <person name="Najaraj S.H.N."/>
            <person name="Harsha G.H.G."/>
            <person name="Madugundu A.M."/>
            <person name="Renuse S.R."/>
            <person name="Holt D.H."/>
            <person name="Pandey A.P."/>
            <person name="Papenfuss A.P."/>
            <person name="Gasser R.B.G."/>
            <person name="Fischer K.F."/>
        </authorList>
    </citation>
    <scope>NUCLEOTIDE SEQUENCE</scope>
    <source>
        <strain evidence="3">SSS_KF_BRIS2020</strain>
    </source>
</reference>
<keyword evidence="2" id="KW-0812">Transmembrane</keyword>
<feature type="coiled-coil region" evidence="1">
    <location>
        <begin position="71"/>
        <end position="140"/>
    </location>
</feature>
<keyword evidence="2" id="KW-1133">Transmembrane helix</keyword>
<dbReference type="Proteomes" id="UP000070412">
    <property type="component" value="Unassembled WGS sequence"/>
</dbReference>
<gene>
    <name evidence="3" type="ORF">SSS_4916</name>
</gene>
<keyword evidence="2" id="KW-0472">Membrane</keyword>
<dbReference type="AlphaFoldDB" id="A0A834VD73"/>
<reference evidence="5" key="1">
    <citation type="journal article" date="2020" name="PLoS Negl. Trop. Dis.">
        <title>High-quality nuclear genome for Sarcoptes scabiei-A critical resource for a neglected parasite.</title>
        <authorList>
            <person name="Korhonen P.K."/>
            <person name="Gasser R.B."/>
            <person name="Ma G."/>
            <person name="Wang T."/>
            <person name="Stroehlein A.J."/>
            <person name="Young N.D."/>
            <person name="Ang C.S."/>
            <person name="Fernando D.D."/>
            <person name="Lu H.C."/>
            <person name="Taylor S."/>
            <person name="Reynolds S.L."/>
            <person name="Mofiz E."/>
            <person name="Najaraj S.H."/>
            <person name="Gowda H."/>
            <person name="Madugundu A."/>
            <person name="Renuse S."/>
            <person name="Holt D."/>
            <person name="Pandey A."/>
            <person name="Papenfuss A.T."/>
            <person name="Fischer K."/>
        </authorList>
    </citation>
    <scope>NUCLEOTIDE SEQUENCE [LARGE SCALE GENOMIC DNA]</scope>
</reference>
<protein>
    <submittedName>
        <fullName evidence="3 4">Uncharacterized protein</fullName>
    </submittedName>
</protein>
<organism evidence="3">
    <name type="scientific">Sarcoptes scabiei</name>
    <name type="common">Itch mite</name>
    <name type="synonym">Acarus scabiei</name>
    <dbReference type="NCBI Taxonomy" id="52283"/>
    <lineage>
        <taxon>Eukaryota</taxon>
        <taxon>Metazoa</taxon>
        <taxon>Ecdysozoa</taxon>
        <taxon>Arthropoda</taxon>
        <taxon>Chelicerata</taxon>
        <taxon>Arachnida</taxon>
        <taxon>Acari</taxon>
        <taxon>Acariformes</taxon>
        <taxon>Sarcoptiformes</taxon>
        <taxon>Astigmata</taxon>
        <taxon>Psoroptidia</taxon>
        <taxon>Sarcoptoidea</taxon>
        <taxon>Sarcoptidae</taxon>
        <taxon>Sarcoptinae</taxon>
        <taxon>Sarcoptes</taxon>
    </lineage>
</organism>
<dbReference type="Gene3D" id="1.20.5.340">
    <property type="match status" value="1"/>
</dbReference>
<name>A0A834VD73_SARSC</name>
<dbReference type="EMBL" id="WVUK01000056">
    <property type="protein sequence ID" value="KAF7492466.1"/>
    <property type="molecule type" value="Genomic_DNA"/>
</dbReference>
<keyword evidence="1" id="KW-0175">Coiled coil</keyword>
<keyword evidence="5" id="KW-1185">Reference proteome</keyword>
<proteinExistence type="predicted"/>
<sequence>MDQMISYCKNSFEQSSSSNKTTTAYDSSENLFVVSREFLDNEIDLDNVDHSYYTKQISTLVTQCRHYETIIKRQENEITYYQKHIETMEDDFVKVNECLSDANKNVKIYRDKIFSYEMTIDSLENEVNVLNSRMTDGDNRNVISFSNDNDCEHGHPTRSENIFLSKLQTLDDRHSLDNLKFFKEICDQNVKLQNEVDYLNHKIETLQKDIEEYRTILWNFENDFNLGSTKQYKVSTPNKNFISYEALNVENISFSIDEDYEYDNIIFDEKFKYLSSTSSEIAQNNFSDQLPSEFGLCTFNCIENEEMPSRILKDQTTEHLLQSYLFSESMKKTMSNNEISSIEDQKIPELFEPTMISEKNSGSGNKTHCFSNDNQMTFCFSQNISDAKTDLTKNYDEKLANEHKDQLITIKYLLLNSLPLIFYSLIFHMNKSSLRFVYLIVVLAILTMIYSDFRRINLRTQIIPYYSVEEILTDIFTQFATKN</sequence>
<dbReference type="EnsemblMetazoa" id="SSS_4916s_mrna">
    <property type="protein sequence ID" value="KAF7492466.1"/>
    <property type="gene ID" value="SSS_4916"/>
</dbReference>
<evidence type="ECO:0000313" key="4">
    <source>
        <dbReference type="EnsemblMetazoa" id="KAF7492466.1"/>
    </source>
</evidence>
<evidence type="ECO:0000313" key="3">
    <source>
        <dbReference type="EMBL" id="KAF7492466.1"/>
    </source>
</evidence>
<evidence type="ECO:0000313" key="5">
    <source>
        <dbReference type="Proteomes" id="UP000070412"/>
    </source>
</evidence>
<evidence type="ECO:0000256" key="1">
    <source>
        <dbReference type="SAM" id="Coils"/>
    </source>
</evidence>
<accession>A0A834VD73</accession>
<evidence type="ECO:0000256" key="2">
    <source>
        <dbReference type="SAM" id="Phobius"/>
    </source>
</evidence>
<feature type="coiled-coil region" evidence="1">
    <location>
        <begin position="189"/>
        <end position="223"/>
    </location>
</feature>